<reference evidence="3 5" key="4">
    <citation type="journal article" date="2007" name="Genome Biol.">
        <title>Update of the Anopheles gambiae PEST genome assembly.</title>
        <authorList>
            <person name="Sharakhova M.V."/>
            <person name="Hammond M.P."/>
            <person name="Lobo N.F."/>
            <person name="Krzywinski J."/>
            <person name="Unger M.F."/>
            <person name="Hillenmeyer M.E."/>
            <person name="Bruggner R.V."/>
            <person name="Birney E."/>
            <person name="Collins F.H."/>
        </authorList>
    </citation>
    <scope>NUCLEOTIDE SEQUENCE [LARGE SCALE GENOMIC DNA]</scope>
    <source>
        <strain evidence="3 5">PEST</strain>
    </source>
</reference>
<evidence type="ECO:0000259" key="2">
    <source>
        <dbReference type="Pfam" id="PF00147"/>
    </source>
</evidence>
<feature type="domain" description="Fibrinogen C-terminal" evidence="2">
    <location>
        <begin position="54"/>
        <end position="90"/>
    </location>
</feature>
<dbReference type="HOGENOM" id="CLU_2322298_0_0_1"/>
<dbReference type="InterPro" id="IPR014716">
    <property type="entry name" value="Fibrinogen_a/b/g_C_1"/>
</dbReference>
<protein>
    <submittedName>
        <fullName evidence="3">AGAP012446-PA</fullName>
    </submittedName>
</protein>
<reference evidence="3 5" key="1">
    <citation type="journal article" date="2002" name="Science">
        <title>The genome sequence of the malaria mosquito Anopheles gambiae.</title>
        <authorList>
            <person name="Holt R.A."/>
            <person name="Subramanian G.M."/>
            <person name="Halpern A."/>
            <person name="Sutton G.G."/>
            <person name="Charlab R."/>
            <person name="Nusskern D.R."/>
            <person name="Wincker P."/>
            <person name="Clark A.G."/>
            <person name="Ribeiro J.M."/>
            <person name="Wides R."/>
            <person name="Salzberg S.L."/>
            <person name="Loftus B."/>
            <person name="Yandell M."/>
            <person name="Majoros W.H."/>
            <person name="Rusch D.B."/>
            <person name="Lai Z."/>
            <person name="Kraft C.L."/>
            <person name="Abril J.F."/>
            <person name="Anthouard V."/>
            <person name="Arensburger P."/>
            <person name="Atkinson P.W."/>
            <person name="Baden H."/>
            <person name="de Berardinis V."/>
            <person name="Baldwin D."/>
            <person name="Benes V."/>
            <person name="Biedler J."/>
            <person name="Blass C."/>
            <person name="Bolanos R."/>
            <person name="Boscus D."/>
            <person name="Barnstead M."/>
            <person name="Cai S."/>
            <person name="Center A."/>
            <person name="Chaturverdi K."/>
            <person name="Christophides G.K."/>
            <person name="Chrystal M.A."/>
            <person name="Clamp M."/>
            <person name="Cravchik A."/>
            <person name="Curwen V."/>
            <person name="Dana A."/>
            <person name="Delcher A."/>
            <person name="Dew I."/>
            <person name="Evans C.A."/>
            <person name="Flanigan M."/>
            <person name="Grundschober-Freimoser A."/>
            <person name="Friedli L."/>
            <person name="Gu Z."/>
            <person name="Guan P."/>
            <person name="Guigo R."/>
            <person name="Hillenmeyer M.E."/>
            <person name="Hladun S.L."/>
            <person name="Hogan J.R."/>
            <person name="Hong Y.S."/>
            <person name="Hoover J."/>
            <person name="Jaillon O."/>
            <person name="Ke Z."/>
            <person name="Kodira C."/>
            <person name="Kokoza E."/>
            <person name="Koutsos A."/>
            <person name="Letunic I."/>
            <person name="Levitsky A."/>
            <person name="Liang Y."/>
            <person name="Lin J.J."/>
            <person name="Lobo N.F."/>
            <person name="Lopez J.R."/>
            <person name="Malek J.A."/>
            <person name="McIntosh T.C."/>
            <person name="Meister S."/>
            <person name="Miller J."/>
            <person name="Mobarry C."/>
            <person name="Mongin E."/>
            <person name="Murphy S.D."/>
            <person name="O'Brochta D.A."/>
            <person name="Pfannkoch C."/>
            <person name="Qi R."/>
            <person name="Regier M.A."/>
            <person name="Remington K."/>
            <person name="Shao H."/>
            <person name="Sharakhova M.V."/>
            <person name="Sitter C.D."/>
            <person name="Shetty J."/>
            <person name="Smith T.J."/>
            <person name="Strong R."/>
            <person name="Sun J."/>
            <person name="Thomasova D."/>
            <person name="Ton L.Q."/>
            <person name="Topalis P."/>
            <person name="Tu Z."/>
            <person name="Unger M.F."/>
            <person name="Walenz B."/>
            <person name="Wang A."/>
            <person name="Wang J."/>
            <person name="Wang M."/>
            <person name="Wang X."/>
            <person name="Woodford K.J."/>
            <person name="Wortman J.R."/>
            <person name="Wu M."/>
            <person name="Yao A."/>
            <person name="Zdobnov E.M."/>
            <person name="Zhang H."/>
            <person name="Zhao Q."/>
            <person name="Zhao S."/>
            <person name="Zhu S.C."/>
            <person name="Zhimulev I."/>
            <person name="Coluzzi M."/>
            <person name="della Torre A."/>
            <person name="Roth C.W."/>
            <person name="Louis C."/>
            <person name="Kalush F."/>
            <person name="Mural R.J."/>
            <person name="Myers E.W."/>
            <person name="Adams M.D."/>
            <person name="Smith H.O."/>
            <person name="Broder S."/>
            <person name="Gardner M.J."/>
            <person name="Fraser C.M."/>
            <person name="Birney E."/>
            <person name="Bork P."/>
            <person name="Brey P.T."/>
            <person name="Venter J.C."/>
            <person name="Weissenbach J."/>
            <person name="Kafatos F.C."/>
            <person name="Collins F.H."/>
            <person name="Hoffman S.L."/>
        </authorList>
    </citation>
    <scope>NUCLEOTIDE SEQUENCE [LARGE SCALE GENOMIC DNA]</scope>
    <source>
        <strain evidence="3 5">PEST</strain>
    </source>
</reference>
<sequence>MRRFFLILTLALALASAQTTEEMGDTVPEKVIAQVQTSNDVPVEHQDIGIVGRNLNGLYLNGPTLEKTGIYWNSYRGYAYSLKKTRMMLRQVNAPTAGY</sequence>
<organism evidence="3">
    <name type="scientific">Anopheles gambiae</name>
    <name type="common">African malaria mosquito</name>
    <dbReference type="NCBI Taxonomy" id="7165"/>
    <lineage>
        <taxon>Eukaryota</taxon>
        <taxon>Metazoa</taxon>
        <taxon>Ecdysozoa</taxon>
        <taxon>Arthropoda</taxon>
        <taxon>Hexapoda</taxon>
        <taxon>Insecta</taxon>
        <taxon>Pterygota</taxon>
        <taxon>Neoptera</taxon>
        <taxon>Endopterygota</taxon>
        <taxon>Diptera</taxon>
        <taxon>Nematocera</taxon>
        <taxon>Culicoidea</taxon>
        <taxon>Culicidae</taxon>
        <taxon>Anophelinae</taxon>
        <taxon>Anopheles</taxon>
    </lineage>
</organism>
<dbReference type="EnsemblMetazoa" id="AGAP012446-RA">
    <property type="protein sequence ID" value="AGAP012446-PA"/>
    <property type="gene ID" value="AGAP012446"/>
</dbReference>
<dbReference type="Pfam" id="PF00147">
    <property type="entry name" value="Fibrinogen_C"/>
    <property type="match status" value="1"/>
</dbReference>
<evidence type="ECO:0000313" key="3">
    <source>
        <dbReference type="EMBL" id="EAL40630.2"/>
    </source>
</evidence>
<keyword evidence="1" id="KW-0732">Signal</keyword>
<dbReference type="InterPro" id="IPR002181">
    <property type="entry name" value="Fibrinogen_a/b/g_C_dom"/>
</dbReference>
<keyword evidence="5" id="KW-1185">Reference proteome</keyword>
<evidence type="ECO:0000256" key="1">
    <source>
        <dbReference type="SAM" id="SignalP"/>
    </source>
</evidence>
<gene>
    <name evidence="3" type="ORF">AgaP_AGAP012446</name>
</gene>
<accession>Q5TT92</accession>
<feature type="chain" id="PRO_5014587080" evidence="1">
    <location>
        <begin position="18"/>
        <end position="99"/>
    </location>
</feature>
<reference evidence="3 5" key="3">
    <citation type="journal article" date="2004" name="Trends Parasitol.">
        <title>The Anopheles gambiae genome: an update.</title>
        <authorList>
            <person name="Mongin E."/>
            <person name="Louis C."/>
            <person name="Holt R.A."/>
            <person name="Birney E."/>
            <person name="Collins F.H."/>
        </authorList>
    </citation>
    <scope>NUCLEOTIDE SEQUENCE [LARGE SCALE GENOMIC DNA]</scope>
    <source>
        <strain evidence="3 5">PEST</strain>
    </source>
</reference>
<feature type="signal peptide" evidence="1">
    <location>
        <begin position="1"/>
        <end position="17"/>
    </location>
</feature>
<evidence type="ECO:0000313" key="4">
    <source>
        <dbReference type="EnsemblMetazoa" id="AGAP012446-PA"/>
    </source>
</evidence>
<dbReference type="Gene3D" id="3.90.215.10">
    <property type="entry name" value="Gamma Fibrinogen, chain A, domain 1"/>
    <property type="match status" value="1"/>
</dbReference>
<reference evidence="4" key="6">
    <citation type="submission" date="2021-01" db="UniProtKB">
        <authorList>
            <consortium name="EnsemblMetazoa"/>
        </authorList>
    </citation>
    <scope>IDENTIFICATION</scope>
    <source>
        <strain evidence="4">PEST</strain>
    </source>
</reference>
<dbReference type="PaxDb" id="7165-AGAP012446-PA"/>
<dbReference type="InterPro" id="IPR036056">
    <property type="entry name" value="Fibrinogen-like_C"/>
</dbReference>
<name>Q5TT92_ANOGA</name>
<dbReference type="Proteomes" id="UP000007062">
    <property type="component" value="Unassembled WGS sequence"/>
</dbReference>
<dbReference type="AlphaFoldDB" id="Q5TT92"/>
<dbReference type="VEuPathDB" id="VectorBase:AGAP012446"/>
<dbReference type="VEuPathDB" id="VectorBase:AGAMI1_006361"/>
<dbReference type="EMBL" id="AAAB01008882">
    <property type="protein sequence ID" value="EAL40630.2"/>
    <property type="molecule type" value="Genomic_DNA"/>
</dbReference>
<proteinExistence type="predicted"/>
<reference evidence="3" key="2">
    <citation type="submission" date="2002-03" db="EMBL/GenBank/DDBJ databases">
        <authorList>
            <consortium name="The Anopheles Genome Sequencing Consortium"/>
        </authorList>
    </citation>
    <scope>NUCLEOTIDE SEQUENCE</scope>
    <source>
        <strain evidence="3">PEST</strain>
    </source>
</reference>
<reference evidence="3" key="5">
    <citation type="submission" date="2011-05" db="EMBL/GenBank/DDBJ databases">
        <authorList>
            <consortium name="VectorBase"/>
        </authorList>
    </citation>
    <scope>NUCLEOTIDE SEQUENCE</scope>
    <source>
        <strain evidence="3">PEST</strain>
    </source>
</reference>
<evidence type="ECO:0000313" key="5">
    <source>
        <dbReference type="Proteomes" id="UP000007062"/>
    </source>
</evidence>
<dbReference type="SUPFAM" id="SSF56496">
    <property type="entry name" value="Fibrinogen C-terminal domain-like"/>
    <property type="match status" value="1"/>
</dbReference>